<evidence type="ECO:0000256" key="1">
    <source>
        <dbReference type="ARBA" id="ARBA00004196"/>
    </source>
</evidence>
<name>A0ABT8KJK7_9BACT</name>
<evidence type="ECO:0000259" key="6">
    <source>
        <dbReference type="PROSITE" id="PS51352"/>
    </source>
</evidence>
<keyword evidence="5" id="KW-0732">Signal</keyword>
<evidence type="ECO:0000313" key="8">
    <source>
        <dbReference type="Proteomes" id="UP001172082"/>
    </source>
</evidence>
<gene>
    <name evidence="7" type="ORF">QQ008_05945</name>
</gene>
<dbReference type="SUPFAM" id="SSF52833">
    <property type="entry name" value="Thioredoxin-like"/>
    <property type="match status" value="1"/>
</dbReference>
<accession>A0ABT8KJK7</accession>
<dbReference type="InterPro" id="IPR036249">
    <property type="entry name" value="Thioredoxin-like_sf"/>
</dbReference>
<protein>
    <submittedName>
        <fullName evidence="7">TlpA disulfide reductase family protein</fullName>
    </submittedName>
</protein>
<evidence type="ECO:0000256" key="3">
    <source>
        <dbReference type="ARBA" id="ARBA00023157"/>
    </source>
</evidence>
<feature type="signal peptide" evidence="5">
    <location>
        <begin position="1"/>
        <end position="20"/>
    </location>
</feature>
<comment type="caution">
    <text evidence="7">The sequence shown here is derived from an EMBL/GenBank/DDBJ whole genome shotgun (WGS) entry which is preliminary data.</text>
</comment>
<dbReference type="Gene3D" id="3.40.30.10">
    <property type="entry name" value="Glutaredoxin"/>
    <property type="match status" value="1"/>
</dbReference>
<keyword evidence="3" id="KW-1015">Disulfide bond</keyword>
<keyword evidence="2" id="KW-0201">Cytochrome c-type biogenesis</keyword>
<proteinExistence type="predicted"/>
<dbReference type="Proteomes" id="UP001172082">
    <property type="component" value="Unassembled WGS sequence"/>
</dbReference>
<dbReference type="RefSeq" id="WP_346750920.1">
    <property type="nucleotide sequence ID" value="NZ_JAUJEA010000002.1"/>
</dbReference>
<dbReference type="EMBL" id="JAUJEA010000002">
    <property type="protein sequence ID" value="MDN5200890.1"/>
    <property type="molecule type" value="Genomic_DNA"/>
</dbReference>
<dbReference type="CDD" id="cd02966">
    <property type="entry name" value="TlpA_like_family"/>
    <property type="match status" value="1"/>
</dbReference>
<evidence type="ECO:0000256" key="5">
    <source>
        <dbReference type="SAM" id="SignalP"/>
    </source>
</evidence>
<dbReference type="PROSITE" id="PS51352">
    <property type="entry name" value="THIOREDOXIN_2"/>
    <property type="match status" value="1"/>
</dbReference>
<dbReference type="InterPro" id="IPR050553">
    <property type="entry name" value="Thioredoxin_ResA/DsbE_sf"/>
</dbReference>
<evidence type="ECO:0000313" key="7">
    <source>
        <dbReference type="EMBL" id="MDN5200890.1"/>
    </source>
</evidence>
<reference evidence="7" key="1">
    <citation type="submission" date="2023-06" db="EMBL/GenBank/DDBJ databases">
        <title>Genomic of Parafulvivirga corallium.</title>
        <authorList>
            <person name="Wang G."/>
        </authorList>
    </citation>
    <scope>NUCLEOTIDE SEQUENCE</scope>
    <source>
        <strain evidence="7">BMA10</strain>
    </source>
</reference>
<keyword evidence="4" id="KW-0676">Redox-active center</keyword>
<comment type="subcellular location">
    <subcellularLocation>
        <location evidence="1">Cell envelope</location>
    </subcellularLocation>
</comment>
<feature type="chain" id="PRO_5045841689" evidence="5">
    <location>
        <begin position="21"/>
        <end position="369"/>
    </location>
</feature>
<keyword evidence="8" id="KW-1185">Reference proteome</keyword>
<dbReference type="PANTHER" id="PTHR42852:SF6">
    <property type="entry name" value="THIOL:DISULFIDE INTERCHANGE PROTEIN DSBE"/>
    <property type="match status" value="1"/>
</dbReference>
<evidence type="ECO:0000256" key="4">
    <source>
        <dbReference type="ARBA" id="ARBA00023284"/>
    </source>
</evidence>
<dbReference type="Pfam" id="PF00578">
    <property type="entry name" value="AhpC-TSA"/>
    <property type="match status" value="1"/>
</dbReference>
<sequence>MKTTQFLWCLMIFVFGQTQAQSSKITFEIRSNTEKITEITLSRYDYKLDKMIELKSYQNPSISKIYHFEEQFSEPSIYAIGLSTGKEMRIAVERSGWIKLELGEDISLKSEVAKKSDFPQRIQQLNQYFFASLIQDYDKAMKKNDEETIAKLEKKKDSILVDFIVAMENSVREMGVSVLAYDALAYFDLHKNYDFLKEMTERFQAKHPNGGMTRSLEARMARAAQVALGHQAPSFSTTDLKGDDINLIDFQGSYVLIDFWASWCRACRVENPKFVAIHDQYKSNGFNIISISIDSDMAALEKAIEKDGLRWRNVHDDKQSIYNLYLLSSLPSNFLLDPEGKIIAKNINADQLKTELDFLLFGREKVKSN</sequence>
<organism evidence="7 8">
    <name type="scientific">Splendidivirga corallicola</name>
    <dbReference type="NCBI Taxonomy" id="3051826"/>
    <lineage>
        <taxon>Bacteria</taxon>
        <taxon>Pseudomonadati</taxon>
        <taxon>Bacteroidota</taxon>
        <taxon>Cytophagia</taxon>
        <taxon>Cytophagales</taxon>
        <taxon>Splendidivirgaceae</taxon>
        <taxon>Splendidivirga</taxon>
    </lineage>
</organism>
<dbReference type="InterPro" id="IPR013766">
    <property type="entry name" value="Thioredoxin_domain"/>
</dbReference>
<evidence type="ECO:0000256" key="2">
    <source>
        <dbReference type="ARBA" id="ARBA00022748"/>
    </source>
</evidence>
<dbReference type="PANTHER" id="PTHR42852">
    <property type="entry name" value="THIOL:DISULFIDE INTERCHANGE PROTEIN DSBE"/>
    <property type="match status" value="1"/>
</dbReference>
<feature type="domain" description="Thioredoxin" evidence="6">
    <location>
        <begin position="226"/>
        <end position="369"/>
    </location>
</feature>
<dbReference type="InterPro" id="IPR000866">
    <property type="entry name" value="AhpC/TSA"/>
</dbReference>